<accession>A0A0W8FYY7</accession>
<reference evidence="1" key="1">
    <citation type="journal article" date="2015" name="Proc. Natl. Acad. Sci. U.S.A.">
        <title>Networks of energetic and metabolic interactions define dynamics in microbial communities.</title>
        <authorList>
            <person name="Embree M."/>
            <person name="Liu J.K."/>
            <person name="Al-Bassam M.M."/>
            <person name="Zengler K."/>
        </authorList>
    </citation>
    <scope>NUCLEOTIDE SEQUENCE</scope>
</reference>
<name>A0A0W8FYY7_9ZZZZ</name>
<dbReference type="AlphaFoldDB" id="A0A0W8FYY7"/>
<dbReference type="EMBL" id="LNQE01000544">
    <property type="protein sequence ID" value="KUG26060.1"/>
    <property type="molecule type" value="Genomic_DNA"/>
</dbReference>
<evidence type="ECO:0000313" key="1">
    <source>
        <dbReference type="EMBL" id="KUG26060.1"/>
    </source>
</evidence>
<organism evidence="1">
    <name type="scientific">hydrocarbon metagenome</name>
    <dbReference type="NCBI Taxonomy" id="938273"/>
    <lineage>
        <taxon>unclassified sequences</taxon>
        <taxon>metagenomes</taxon>
        <taxon>ecological metagenomes</taxon>
    </lineage>
</organism>
<protein>
    <submittedName>
        <fullName evidence="1">Uncharacterized protein</fullName>
    </submittedName>
</protein>
<proteinExistence type="predicted"/>
<comment type="caution">
    <text evidence="1">The sequence shown here is derived from an EMBL/GenBank/DDBJ whole genome shotgun (WGS) entry which is preliminary data.</text>
</comment>
<sequence length="50" mass="5514">MSISSGRIVSSVSKIEYWLFILLALATSKENSSYLRGFFILSNLEGKIGS</sequence>
<gene>
    <name evidence="1" type="ORF">ASZ90_004110</name>
</gene>